<dbReference type="PANTHER" id="PTHR35469">
    <property type="entry name" value="TRANSMEMBRANE PROTEIN"/>
    <property type="match status" value="1"/>
</dbReference>
<gene>
    <name evidence="3" type="primary">LOC104778158</name>
</gene>
<dbReference type="PANTHER" id="PTHR35469:SF5">
    <property type="entry name" value="TRANSMEMBRANE PROTEIN"/>
    <property type="match status" value="1"/>
</dbReference>
<reference evidence="3" key="2">
    <citation type="submission" date="2025-08" db="UniProtKB">
        <authorList>
            <consortium name="RefSeq"/>
        </authorList>
    </citation>
    <scope>IDENTIFICATION</scope>
    <source>
        <tissue evidence="3">Leaf</tissue>
    </source>
</reference>
<feature type="region of interest" description="Disordered" evidence="1">
    <location>
        <begin position="51"/>
        <end position="85"/>
    </location>
</feature>
<sequence>MMKHKKIPINFSIVFQKKIFLLVKMVMDREERRRKIMERGSDRLALITGQIHNFDPSSPSSSSSSSASHNRTYSESSFMPQTQSAHHLIQESPSLKYHFKEEVKERSEEPKLSSSALNKPSKGEPIAKPEEATRSVKSQNQRPRSFFSSKKLNASIISSERTRSLSSLAIAAFVILLPRLNIISSGSVLTLRPLWLLILTDCAIVMSHLTVEASGGGLGHEMEDEGKSKNGENWSDAEKLLERGVVVYQALRGMFIDCSLYMVVVICGDSIL</sequence>
<evidence type="ECO:0000313" key="3">
    <source>
        <dbReference type="RefSeq" id="XP_010500836.1"/>
    </source>
</evidence>
<dbReference type="RefSeq" id="XP_010500836.1">
    <property type="nucleotide sequence ID" value="XM_010502534.2"/>
</dbReference>
<feature type="compositionally biased region" description="Basic and acidic residues" evidence="1">
    <location>
        <begin position="101"/>
        <end position="111"/>
    </location>
</feature>
<keyword evidence="2" id="KW-1185">Reference proteome</keyword>
<evidence type="ECO:0000313" key="2">
    <source>
        <dbReference type="Proteomes" id="UP000694864"/>
    </source>
</evidence>
<feature type="compositionally biased region" description="Basic and acidic residues" evidence="1">
    <location>
        <begin position="121"/>
        <end position="134"/>
    </location>
</feature>
<dbReference type="Proteomes" id="UP000694864">
    <property type="component" value="Chromosome 3"/>
</dbReference>
<proteinExistence type="predicted"/>
<feature type="compositionally biased region" description="Polar residues" evidence="1">
    <location>
        <begin position="135"/>
        <end position="145"/>
    </location>
</feature>
<accession>A0ABM0YH79</accession>
<organism evidence="2 3">
    <name type="scientific">Camelina sativa</name>
    <name type="common">False flax</name>
    <name type="synonym">Myagrum sativum</name>
    <dbReference type="NCBI Taxonomy" id="90675"/>
    <lineage>
        <taxon>Eukaryota</taxon>
        <taxon>Viridiplantae</taxon>
        <taxon>Streptophyta</taxon>
        <taxon>Embryophyta</taxon>
        <taxon>Tracheophyta</taxon>
        <taxon>Spermatophyta</taxon>
        <taxon>Magnoliopsida</taxon>
        <taxon>eudicotyledons</taxon>
        <taxon>Gunneridae</taxon>
        <taxon>Pentapetalae</taxon>
        <taxon>rosids</taxon>
        <taxon>malvids</taxon>
        <taxon>Brassicales</taxon>
        <taxon>Brassicaceae</taxon>
        <taxon>Camelineae</taxon>
        <taxon>Camelina</taxon>
    </lineage>
</organism>
<feature type="region of interest" description="Disordered" evidence="1">
    <location>
        <begin position="101"/>
        <end position="145"/>
    </location>
</feature>
<evidence type="ECO:0000256" key="1">
    <source>
        <dbReference type="SAM" id="MobiDB-lite"/>
    </source>
</evidence>
<feature type="compositionally biased region" description="Polar residues" evidence="1">
    <location>
        <begin position="69"/>
        <end position="85"/>
    </location>
</feature>
<feature type="compositionally biased region" description="Low complexity" evidence="1">
    <location>
        <begin position="56"/>
        <end position="68"/>
    </location>
</feature>
<dbReference type="GeneID" id="104778158"/>
<name>A0ABM0YH79_CAMSA</name>
<protein>
    <submittedName>
        <fullName evidence="3">Uncharacterized protein LOC104778158</fullName>
    </submittedName>
</protein>
<reference evidence="2" key="1">
    <citation type="journal article" date="2014" name="Nat. Commun.">
        <title>The emerging biofuel crop Camelina sativa retains a highly undifferentiated hexaploid genome structure.</title>
        <authorList>
            <person name="Kagale S."/>
            <person name="Koh C."/>
            <person name="Nixon J."/>
            <person name="Bollina V."/>
            <person name="Clarke W.E."/>
            <person name="Tuteja R."/>
            <person name="Spillane C."/>
            <person name="Robinson S.J."/>
            <person name="Links M.G."/>
            <person name="Clarke C."/>
            <person name="Higgins E.E."/>
            <person name="Huebert T."/>
            <person name="Sharpe A.G."/>
            <person name="Parkin I.A."/>
        </authorList>
    </citation>
    <scope>NUCLEOTIDE SEQUENCE [LARGE SCALE GENOMIC DNA]</scope>
    <source>
        <strain evidence="2">cv. DH55</strain>
    </source>
</reference>